<evidence type="ECO:0000256" key="6">
    <source>
        <dbReference type="ARBA" id="ARBA00047941"/>
    </source>
</evidence>
<dbReference type="SUPFAM" id="SSF53335">
    <property type="entry name" value="S-adenosyl-L-methionine-dependent methyltransferases"/>
    <property type="match status" value="1"/>
</dbReference>
<evidence type="ECO:0000256" key="1">
    <source>
        <dbReference type="ARBA" id="ARBA00022679"/>
    </source>
</evidence>
<comment type="catalytic activity">
    <reaction evidence="6">
        <text>arsenic triglutathione + [thioredoxin]-dithiol + S-adenosyl-L-methionine + 2 H2O = methylarsonous acid + [thioredoxin]-disulfide + 3 glutathione + S-adenosyl-L-homocysteine + H(+)</text>
        <dbReference type="Rhea" id="RHEA:69460"/>
        <dbReference type="Rhea" id="RHEA-COMP:10698"/>
        <dbReference type="Rhea" id="RHEA-COMP:10700"/>
        <dbReference type="ChEBI" id="CHEBI:15377"/>
        <dbReference type="ChEBI" id="CHEBI:15378"/>
        <dbReference type="ChEBI" id="CHEBI:17826"/>
        <dbReference type="ChEBI" id="CHEBI:29950"/>
        <dbReference type="ChEBI" id="CHEBI:50058"/>
        <dbReference type="ChEBI" id="CHEBI:57856"/>
        <dbReference type="ChEBI" id="CHEBI:57925"/>
        <dbReference type="ChEBI" id="CHEBI:59789"/>
        <dbReference type="ChEBI" id="CHEBI:183640"/>
        <dbReference type="EC" id="2.1.1.137"/>
    </reaction>
</comment>
<dbReference type="EMBL" id="LMWV01000016">
    <property type="protein sequence ID" value="KUN65797.1"/>
    <property type="molecule type" value="Genomic_DNA"/>
</dbReference>
<dbReference type="InterPro" id="IPR026669">
    <property type="entry name" value="Arsenite_MeTrfase-like"/>
</dbReference>
<dbReference type="Pfam" id="PF13847">
    <property type="entry name" value="Methyltransf_31"/>
    <property type="match status" value="1"/>
</dbReference>
<dbReference type="PANTHER" id="PTHR43675">
    <property type="entry name" value="ARSENITE METHYLTRANSFERASE"/>
    <property type="match status" value="1"/>
</dbReference>
<comment type="caution">
    <text evidence="10">The sequence shown here is derived from an EMBL/GenBank/DDBJ whole genome shotgun (WGS) entry which is preliminary data.</text>
</comment>
<evidence type="ECO:0000256" key="3">
    <source>
        <dbReference type="ARBA" id="ARBA00034487"/>
    </source>
</evidence>
<evidence type="ECO:0000259" key="9">
    <source>
        <dbReference type="Pfam" id="PF13847"/>
    </source>
</evidence>
<sequence>MSEQTPINLRETVRQTPIDLRETVRQRYAAAAVKVTEGGTACCGPEPVEVDENFGSTLYAADERDALPAEAVAASLGCGNPTAVAELREGERVLDLGSGGGIDVLLSARRVGPTGKAYGLDMTDEMLALALANTAKAGATNVEFLKGTIEAIPLPANTIDVVISNCVINLSTDKPAVFTETFRVLRPGGRIGVSDVVADDTLTTEQRAERGNYVGCIAGALSFAEYHAGLEAAGFTDIEITPTHPVADGMHSAIVRATKPATTATEPDAVADNSCCGVQACCTSAEQATDPSVTVREAKSAAGCACQG</sequence>
<dbReference type="AlphaFoldDB" id="A0A101S1P6"/>
<evidence type="ECO:0000313" key="11">
    <source>
        <dbReference type="Proteomes" id="UP000054375"/>
    </source>
</evidence>
<evidence type="ECO:0000256" key="7">
    <source>
        <dbReference type="ARBA" id="ARBA00047943"/>
    </source>
</evidence>
<keyword evidence="10" id="KW-0489">Methyltransferase</keyword>
<evidence type="ECO:0000313" key="10">
    <source>
        <dbReference type="EMBL" id="KUN65797.1"/>
    </source>
</evidence>
<comment type="catalytic activity">
    <reaction evidence="8">
        <text>arsenic triglutathione + 3 [thioredoxin]-dithiol + 3 S-adenosyl-L-methionine = trimethylarsine + 3 [thioredoxin]-disulfide + 3 glutathione + 3 S-adenosyl-L-homocysteine + 3 H(+)</text>
        <dbReference type="Rhea" id="RHEA:69432"/>
        <dbReference type="Rhea" id="RHEA-COMP:10698"/>
        <dbReference type="Rhea" id="RHEA-COMP:10700"/>
        <dbReference type="ChEBI" id="CHEBI:15378"/>
        <dbReference type="ChEBI" id="CHEBI:27130"/>
        <dbReference type="ChEBI" id="CHEBI:29950"/>
        <dbReference type="ChEBI" id="CHEBI:50058"/>
        <dbReference type="ChEBI" id="CHEBI:57856"/>
        <dbReference type="ChEBI" id="CHEBI:57925"/>
        <dbReference type="ChEBI" id="CHEBI:59789"/>
        <dbReference type="ChEBI" id="CHEBI:183640"/>
        <dbReference type="EC" id="2.1.1.137"/>
    </reaction>
</comment>
<evidence type="ECO:0000256" key="2">
    <source>
        <dbReference type="ARBA" id="ARBA00022691"/>
    </source>
</evidence>
<dbReference type="PANTHER" id="PTHR43675:SF8">
    <property type="entry name" value="ARSENITE METHYLTRANSFERASE"/>
    <property type="match status" value="1"/>
</dbReference>
<feature type="domain" description="Methyltransferase" evidence="9">
    <location>
        <begin position="88"/>
        <end position="233"/>
    </location>
</feature>
<dbReference type="EC" id="2.1.1.137" evidence="4"/>
<dbReference type="InterPro" id="IPR029063">
    <property type="entry name" value="SAM-dependent_MTases_sf"/>
</dbReference>
<dbReference type="GO" id="GO:0030791">
    <property type="term" value="F:arsenite methyltransferase activity"/>
    <property type="evidence" value="ECO:0007669"/>
    <property type="project" value="UniProtKB-EC"/>
</dbReference>
<proteinExistence type="inferred from homology"/>
<dbReference type="NCBIfam" id="NF008823">
    <property type="entry name" value="PRK11873.1"/>
    <property type="match status" value="1"/>
</dbReference>
<evidence type="ECO:0000256" key="5">
    <source>
        <dbReference type="ARBA" id="ARBA00034545"/>
    </source>
</evidence>
<comment type="catalytic activity">
    <reaction evidence="7">
        <text>arsenic triglutathione + 2 [thioredoxin]-dithiol + 2 S-adenosyl-L-methionine + H2O = dimethylarsinous acid + 2 [thioredoxin]-disulfide + 3 glutathione + 2 S-adenosyl-L-homocysteine + 2 H(+)</text>
        <dbReference type="Rhea" id="RHEA:69464"/>
        <dbReference type="Rhea" id="RHEA-COMP:10698"/>
        <dbReference type="Rhea" id="RHEA-COMP:10700"/>
        <dbReference type="ChEBI" id="CHEBI:15377"/>
        <dbReference type="ChEBI" id="CHEBI:15378"/>
        <dbReference type="ChEBI" id="CHEBI:23808"/>
        <dbReference type="ChEBI" id="CHEBI:29950"/>
        <dbReference type="ChEBI" id="CHEBI:50058"/>
        <dbReference type="ChEBI" id="CHEBI:57856"/>
        <dbReference type="ChEBI" id="CHEBI:57925"/>
        <dbReference type="ChEBI" id="CHEBI:59789"/>
        <dbReference type="ChEBI" id="CHEBI:183640"/>
        <dbReference type="EC" id="2.1.1.137"/>
    </reaction>
</comment>
<keyword evidence="2" id="KW-0949">S-adenosyl-L-methionine</keyword>
<dbReference type="RefSeq" id="WP_062238820.1">
    <property type="nucleotide sequence ID" value="NZ_JBIAVY010000013.1"/>
</dbReference>
<protein>
    <recommendedName>
        <fullName evidence="5">Arsenite methyltransferase</fullName>
        <ecNumber evidence="4">2.1.1.137</ecNumber>
    </recommendedName>
</protein>
<dbReference type="CDD" id="cd02440">
    <property type="entry name" value="AdoMet_MTases"/>
    <property type="match status" value="1"/>
</dbReference>
<reference evidence="10 11" key="1">
    <citation type="submission" date="2015-10" db="EMBL/GenBank/DDBJ databases">
        <title>Draft genome sequence of Streptomyces griseorubiginosus DSM 40469, type strain for the species Streptomyces griseorubiginosus.</title>
        <authorList>
            <person name="Ruckert C."/>
            <person name="Winkler A."/>
            <person name="Kalinowski J."/>
            <person name="Kampfer P."/>
            <person name="Glaeser S."/>
        </authorList>
    </citation>
    <scope>NUCLEOTIDE SEQUENCE [LARGE SCALE GENOMIC DNA]</scope>
    <source>
        <strain evidence="10 11">DSM 40469</strain>
    </source>
</reference>
<keyword evidence="11" id="KW-1185">Reference proteome</keyword>
<evidence type="ECO:0000256" key="4">
    <source>
        <dbReference type="ARBA" id="ARBA00034521"/>
    </source>
</evidence>
<dbReference type="Gene3D" id="3.40.50.150">
    <property type="entry name" value="Vaccinia Virus protein VP39"/>
    <property type="match status" value="1"/>
</dbReference>
<dbReference type="InterPro" id="IPR025714">
    <property type="entry name" value="Methyltranfer_dom"/>
</dbReference>
<name>A0A101S1P6_9ACTN</name>
<keyword evidence="1 10" id="KW-0808">Transferase</keyword>
<evidence type="ECO:0000256" key="8">
    <source>
        <dbReference type="ARBA" id="ARBA00048428"/>
    </source>
</evidence>
<gene>
    <name evidence="10" type="ORF">AQJ54_18955</name>
</gene>
<dbReference type="GO" id="GO:0032259">
    <property type="term" value="P:methylation"/>
    <property type="evidence" value="ECO:0007669"/>
    <property type="project" value="UniProtKB-KW"/>
</dbReference>
<comment type="similarity">
    <text evidence="3">Belongs to the methyltransferase superfamily. Arsenite methyltransferase family.</text>
</comment>
<organism evidence="10 11">
    <name type="scientific">Streptomyces griseorubiginosus</name>
    <dbReference type="NCBI Taxonomy" id="67304"/>
    <lineage>
        <taxon>Bacteria</taxon>
        <taxon>Bacillati</taxon>
        <taxon>Actinomycetota</taxon>
        <taxon>Actinomycetes</taxon>
        <taxon>Kitasatosporales</taxon>
        <taxon>Streptomycetaceae</taxon>
        <taxon>Streptomyces</taxon>
    </lineage>
</organism>
<accession>A0A101S1P6</accession>
<dbReference type="Proteomes" id="UP000054375">
    <property type="component" value="Unassembled WGS sequence"/>
</dbReference>